<name>A0A9W9JYJ1_9EURO</name>
<reference evidence="4" key="2">
    <citation type="journal article" date="2023" name="IMA Fungus">
        <title>Comparative genomic study of the Penicillium genus elucidates a diverse pangenome and 15 lateral gene transfer events.</title>
        <authorList>
            <person name="Petersen C."/>
            <person name="Sorensen T."/>
            <person name="Nielsen M.R."/>
            <person name="Sondergaard T.E."/>
            <person name="Sorensen J.L."/>
            <person name="Fitzpatrick D.A."/>
            <person name="Frisvad J.C."/>
            <person name="Nielsen K.L."/>
        </authorList>
    </citation>
    <scope>NUCLEOTIDE SEQUENCE</scope>
    <source>
        <strain evidence="4">IBT 30761</strain>
    </source>
</reference>
<dbReference type="InterPro" id="IPR000073">
    <property type="entry name" value="AB_hydrolase_1"/>
</dbReference>
<comment type="caution">
    <text evidence="4">The sequence shown here is derived from an EMBL/GenBank/DDBJ whole genome shotgun (WGS) entry which is preliminary data.</text>
</comment>
<dbReference type="GeneID" id="81362446"/>
<dbReference type="PANTHER" id="PTHR43329">
    <property type="entry name" value="EPOXIDE HYDROLASE"/>
    <property type="match status" value="1"/>
</dbReference>
<dbReference type="PRINTS" id="PR00412">
    <property type="entry name" value="EPOXHYDRLASE"/>
</dbReference>
<dbReference type="AlphaFoldDB" id="A0A9W9JYJ1"/>
<dbReference type="InterPro" id="IPR029058">
    <property type="entry name" value="AB_hydrolase_fold"/>
</dbReference>
<dbReference type="Gene3D" id="3.40.50.1820">
    <property type="entry name" value="alpha/beta hydrolase"/>
    <property type="match status" value="1"/>
</dbReference>
<accession>A0A9W9JYJ1</accession>
<keyword evidence="5" id="KW-1185">Reference proteome</keyword>
<dbReference type="EMBL" id="JAPQKI010000010">
    <property type="protein sequence ID" value="KAJ5086205.1"/>
    <property type="molecule type" value="Genomic_DNA"/>
</dbReference>
<keyword evidence="1" id="KW-0378">Hydrolase</keyword>
<organism evidence="4 5">
    <name type="scientific">Penicillium argentinense</name>
    <dbReference type="NCBI Taxonomy" id="1131581"/>
    <lineage>
        <taxon>Eukaryota</taxon>
        <taxon>Fungi</taxon>
        <taxon>Dikarya</taxon>
        <taxon>Ascomycota</taxon>
        <taxon>Pezizomycotina</taxon>
        <taxon>Eurotiomycetes</taxon>
        <taxon>Eurotiomycetidae</taxon>
        <taxon>Eurotiales</taxon>
        <taxon>Aspergillaceae</taxon>
        <taxon>Penicillium</taxon>
    </lineage>
</organism>
<dbReference type="RefSeq" id="XP_056470883.1">
    <property type="nucleotide sequence ID" value="XM_056623467.1"/>
</dbReference>
<evidence type="ECO:0000259" key="3">
    <source>
        <dbReference type="Pfam" id="PF00561"/>
    </source>
</evidence>
<dbReference type="GO" id="GO:0016787">
    <property type="term" value="F:hydrolase activity"/>
    <property type="evidence" value="ECO:0007669"/>
    <property type="project" value="UniProtKB-KW"/>
</dbReference>
<gene>
    <name evidence="4" type="ORF">N7532_010976</name>
</gene>
<evidence type="ECO:0000313" key="5">
    <source>
        <dbReference type="Proteomes" id="UP001149074"/>
    </source>
</evidence>
<dbReference type="Proteomes" id="UP001149074">
    <property type="component" value="Unassembled WGS sequence"/>
</dbReference>
<dbReference type="GO" id="GO:0072330">
    <property type="term" value="P:monocarboxylic acid biosynthetic process"/>
    <property type="evidence" value="ECO:0007669"/>
    <property type="project" value="UniProtKB-ARBA"/>
</dbReference>
<evidence type="ECO:0000256" key="1">
    <source>
        <dbReference type="ARBA" id="ARBA00022801"/>
    </source>
</evidence>
<evidence type="ECO:0000256" key="2">
    <source>
        <dbReference type="ARBA" id="ARBA00038334"/>
    </source>
</evidence>
<dbReference type="InterPro" id="IPR000639">
    <property type="entry name" value="Epox_hydrolase-like"/>
</dbReference>
<dbReference type="GO" id="GO:0017000">
    <property type="term" value="P:antibiotic biosynthetic process"/>
    <property type="evidence" value="ECO:0007669"/>
    <property type="project" value="UniProtKB-ARBA"/>
</dbReference>
<sequence length="295" mass="33020">MGATLLGVGTGSQTCEGFVENSGVRIHYRAAGQGPLLLLLHGFPDNGETFKAQMAEFSKKYTVVCPTLCGFPSSDVLDDVDAYDLSHVVGDMVTIIGHFKAQKVINGGHDFGGAAIQMLAMMALDRIAGLILINKPIVPRLYDLVNFDEGQQKMPEYTIKFMEYQPGNEKNKADVVKFIRDPARRQAVQEYMRTSPVHGMFAYYKKNYPGPPYGQKVDTSHMRFQVPTLIIWGVEDEYFSPKFLEKIPQFFLAATRLNTLPGGGHWPFQEQTEKVNQEIWPVRLAATARSSLFNM</sequence>
<proteinExistence type="inferred from homology"/>
<dbReference type="Pfam" id="PF00561">
    <property type="entry name" value="Abhydrolase_1"/>
    <property type="match status" value="1"/>
</dbReference>
<evidence type="ECO:0000313" key="4">
    <source>
        <dbReference type="EMBL" id="KAJ5086205.1"/>
    </source>
</evidence>
<protein>
    <recommendedName>
        <fullName evidence="3">AB hydrolase-1 domain-containing protein</fullName>
    </recommendedName>
</protein>
<dbReference type="PRINTS" id="PR00111">
    <property type="entry name" value="ABHYDROLASE"/>
</dbReference>
<comment type="similarity">
    <text evidence="2">Belongs to the AB hydrolase superfamily. Epoxide hydrolase family.</text>
</comment>
<reference evidence="4" key="1">
    <citation type="submission" date="2022-11" db="EMBL/GenBank/DDBJ databases">
        <authorList>
            <person name="Petersen C."/>
        </authorList>
    </citation>
    <scope>NUCLEOTIDE SEQUENCE</scope>
    <source>
        <strain evidence="4">IBT 30761</strain>
    </source>
</reference>
<dbReference type="OrthoDB" id="408373at2759"/>
<feature type="domain" description="AB hydrolase-1" evidence="3">
    <location>
        <begin position="35"/>
        <end position="268"/>
    </location>
</feature>
<dbReference type="SUPFAM" id="SSF53474">
    <property type="entry name" value="alpha/beta-Hydrolases"/>
    <property type="match status" value="1"/>
</dbReference>